<dbReference type="Proteomes" id="UP001057375">
    <property type="component" value="Unassembled WGS sequence"/>
</dbReference>
<name>A0ABQ5KDC2_9EUKA</name>
<dbReference type="EMBL" id="BQXS01000724">
    <property type="protein sequence ID" value="GKT29195.1"/>
    <property type="molecule type" value="Genomic_DNA"/>
</dbReference>
<dbReference type="Gene3D" id="3.30.420.10">
    <property type="entry name" value="Ribonuclease H-like superfamily/Ribonuclease H"/>
    <property type="match status" value="1"/>
</dbReference>
<protein>
    <submittedName>
        <fullName evidence="2">Pol polyprotein</fullName>
    </submittedName>
</protein>
<dbReference type="SUPFAM" id="SSF53098">
    <property type="entry name" value="Ribonuclease H-like"/>
    <property type="match status" value="1"/>
</dbReference>
<dbReference type="Pfam" id="PF17921">
    <property type="entry name" value="Integrase_H2C2"/>
    <property type="match status" value="1"/>
</dbReference>
<feature type="non-terminal residue" evidence="2">
    <location>
        <position position="1"/>
    </location>
</feature>
<dbReference type="PANTHER" id="PTHR37984:SF5">
    <property type="entry name" value="PROTEIN NYNRIN-LIKE"/>
    <property type="match status" value="1"/>
</dbReference>
<evidence type="ECO:0000313" key="3">
    <source>
        <dbReference type="Proteomes" id="UP001057375"/>
    </source>
</evidence>
<accession>A0ABQ5KDC2</accession>
<feature type="domain" description="Integrase catalytic" evidence="1">
    <location>
        <begin position="87"/>
        <end position="249"/>
    </location>
</feature>
<dbReference type="InterPro" id="IPR012337">
    <property type="entry name" value="RNaseH-like_sf"/>
</dbReference>
<reference evidence="2" key="1">
    <citation type="submission" date="2022-03" db="EMBL/GenBank/DDBJ databases">
        <title>Draft genome sequence of Aduncisulcus paluster, a free-living microaerophilic Fornicata.</title>
        <authorList>
            <person name="Yuyama I."/>
            <person name="Kume K."/>
            <person name="Tamura T."/>
            <person name="Inagaki Y."/>
            <person name="Hashimoto T."/>
        </authorList>
    </citation>
    <scope>NUCLEOTIDE SEQUENCE</scope>
    <source>
        <strain evidence="2">NY0171</strain>
    </source>
</reference>
<organism evidence="2 3">
    <name type="scientific">Aduncisulcus paluster</name>
    <dbReference type="NCBI Taxonomy" id="2918883"/>
    <lineage>
        <taxon>Eukaryota</taxon>
        <taxon>Metamonada</taxon>
        <taxon>Carpediemonas-like organisms</taxon>
        <taxon>Aduncisulcus</taxon>
    </lineage>
</organism>
<evidence type="ECO:0000259" key="1">
    <source>
        <dbReference type="PROSITE" id="PS50994"/>
    </source>
</evidence>
<dbReference type="InterPro" id="IPR041588">
    <property type="entry name" value="Integrase_H2C2"/>
</dbReference>
<proteinExistence type="predicted"/>
<dbReference type="PROSITE" id="PS50994">
    <property type="entry name" value="INTEGRASE"/>
    <property type="match status" value="1"/>
</dbReference>
<evidence type="ECO:0000313" key="2">
    <source>
        <dbReference type="EMBL" id="GKT29195.1"/>
    </source>
</evidence>
<dbReference type="Gene3D" id="1.10.340.70">
    <property type="match status" value="1"/>
</dbReference>
<keyword evidence="3" id="KW-1185">Reference proteome</keyword>
<dbReference type="InterPro" id="IPR036397">
    <property type="entry name" value="RNaseH_sf"/>
</dbReference>
<dbReference type="InterPro" id="IPR001584">
    <property type="entry name" value="Integrase_cat-core"/>
</dbReference>
<dbReference type="Pfam" id="PF00665">
    <property type="entry name" value="rve"/>
    <property type="match status" value="1"/>
</dbReference>
<dbReference type="PANTHER" id="PTHR37984">
    <property type="entry name" value="PROTEIN CBG26694"/>
    <property type="match status" value="1"/>
</dbReference>
<dbReference type="InterPro" id="IPR050951">
    <property type="entry name" value="Retrovirus_Pol_polyprotein"/>
</dbReference>
<gene>
    <name evidence="2" type="ORF">ADUPG1_001095</name>
</gene>
<sequence length="364" mass="41499">LNGLLVNEDGMIVIPDEDEDLQNELTRKLHKHVLGGHLGITGTAAKLKDARLYWNGQRKTIECVVRSCLTCQKNKHLPPPKVMGTIMRQRPFEEVSIDTFGPVVKEDEADVRYLVVIVDNFSRFTELVPTISTTGEEAADALIAAVVSRHGVPECIRSDSGRQYDNGLLKRLCERLKIVQSFTHPHHHESNGIVERKNQDIGKHLRKMYSEGLRKQEWVDAVPLIMSLLNDTPCSTTGMSPRELLYGTDSGKFSLLKRLTKEDSENPSTDDELKTIYKNYLSLLDHRLKQKRSTASRKQELFQSKQKEKYDEDDAFIEGEKVLLKRIERKRKGQSINLGPYVIVERKSKFYYLIRGLNGGAPQK</sequence>
<comment type="caution">
    <text evidence="2">The sequence shown here is derived from an EMBL/GenBank/DDBJ whole genome shotgun (WGS) entry which is preliminary data.</text>
</comment>
<feature type="non-terminal residue" evidence="2">
    <location>
        <position position="364"/>
    </location>
</feature>